<dbReference type="RefSeq" id="WP_237876282.1">
    <property type="nucleotide sequence ID" value="NZ_JAKLTR010000022.1"/>
</dbReference>
<dbReference type="Gene3D" id="2.40.50.1020">
    <property type="entry name" value="LytTr DNA-binding domain"/>
    <property type="match status" value="1"/>
</dbReference>
<dbReference type="SMART" id="SM00850">
    <property type="entry name" value="LytTR"/>
    <property type="match status" value="1"/>
</dbReference>
<keyword evidence="4" id="KW-0238">DNA-binding</keyword>
<evidence type="ECO:0000313" key="5">
    <source>
        <dbReference type="Proteomes" id="UP001165367"/>
    </source>
</evidence>
<keyword evidence="5" id="KW-1185">Reference proteome</keyword>
<dbReference type="PANTHER" id="PTHR37299">
    <property type="entry name" value="TRANSCRIPTIONAL REGULATOR-RELATED"/>
    <property type="match status" value="1"/>
</dbReference>
<dbReference type="GO" id="GO:0003677">
    <property type="term" value="F:DNA binding"/>
    <property type="evidence" value="ECO:0007669"/>
    <property type="project" value="UniProtKB-KW"/>
</dbReference>
<feature type="modified residue" description="4-aspartylphosphate" evidence="1">
    <location>
        <position position="54"/>
    </location>
</feature>
<reference evidence="4" key="1">
    <citation type="submission" date="2022-01" db="EMBL/GenBank/DDBJ databases">
        <authorList>
            <person name="Jo J.-H."/>
            <person name="Im W.-T."/>
        </authorList>
    </citation>
    <scope>NUCLEOTIDE SEQUENCE</scope>
    <source>
        <strain evidence="4">NA20</strain>
    </source>
</reference>
<dbReference type="Pfam" id="PF04397">
    <property type="entry name" value="LytTR"/>
    <property type="match status" value="1"/>
</dbReference>
<accession>A0ABS9KYU4</accession>
<proteinExistence type="predicted"/>
<gene>
    <name evidence="4" type="ORF">LZZ85_24645</name>
</gene>
<evidence type="ECO:0000313" key="4">
    <source>
        <dbReference type="EMBL" id="MCG2617511.1"/>
    </source>
</evidence>
<dbReference type="InterPro" id="IPR011006">
    <property type="entry name" value="CheY-like_superfamily"/>
</dbReference>
<dbReference type="Pfam" id="PF00072">
    <property type="entry name" value="Response_reg"/>
    <property type="match status" value="1"/>
</dbReference>
<evidence type="ECO:0000259" key="3">
    <source>
        <dbReference type="PROSITE" id="PS50930"/>
    </source>
</evidence>
<dbReference type="Proteomes" id="UP001165367">
    <property type="component" value="Unassembled WGS sequence"/>
</dbReference>
<dbReference type="EMBL" id="JAKLTR010000022">
    <property type="protein sequence ID" value="MCG2617511.1"/>
    <property type="molecule type" value="Genomic_DNA"/>
</dbReference>
<sequence length="233" mass="26534">MIKCLITDDEVIAQQILEKYILQTEGLTLVAKCRNAMEAFSKLEQHSIDLMFLDIEMPLVNGVAFLKTLTHPPKVIFTTAYAEYALQGYELNVVDYLLKPFSYDRFLQAVNKVKAAARPEAKEDASGEAEHLMVKEKEGLLKIPFADILYIEGSRDYMKIFTPSRQYLVHLTMKKLEETLPPSQFVRTHKSYIVSLSKIRAIRAGELVLNEQLTIPVSPNYKEQVVKSFSGNN</sequence>
<dbReference type="PROSITE" id="PS50110">
    <property type="entry name" value="RESPONSE_REGULATORY"/>
    <property type="match status" value="1"/>
</dbReference>
<protein>
    <submittedName>
        <fullName evidence="4">LytTR family DNA-binding domain-containing protein</fullName>
    </submittedName>
</protein>
<feature type="domain" description="HTH LytTR-type" evidence="3">
    <location>
        <begin position="132"/>
        <end position="231"/>
    </location>
</feature>
<dbReference type="SMART" id="SM00448">
    <property type="entry name" value="REC"/>
    <property type="match status" value="1"/>
</dbReference>
<dbReference type="PANTHER" id="PTHR37299:SF1">
    <property type="entry name" value="STAGE 0 SPORULATION PROTEIN A HOMOLOG"/>
    <property type="match status" value="1"/>
</dbReference>
<dbReference type="SUPFAM" id="SSF52172">
    <property type="entry name" value="CheY-like"/>
    <property type="match status" value="1"/>
</dbReference>
<name>A0ABS9KYU4_9BACT</name>
<dbReference type="PROSITE" id="PS50930">
    <property type="entry name" value="HTH_LYTTR"/>
    <property type="match status" value="1"/>
</dbReference>
<dbReference type="Gene3D" id="3.40.50.2300">
    <property type="match status" value="1"/>
</dbReference>
<comment type="caution">
    <text evidence="4">The sequence shown here is derived from an EMBL/GenBank/DDBJ whole genome shotgun (WGS) entry which is preliminary data.</text>
</comment>
<evidence type="ECO:0000259" key="2">
    <source>
        <dbReference type="PROSITE" id="PS50110"/>
    </source>
</evidence>
<evidence type="ECO:0000256" key="1">
    <source>
        <dbReference type="PROSITE-ProRule" id="PRU00169"/>
    </source>
</evidence>
<keyword evidence="1" id="KW-0597">Phosphoprotein</keyword>
<organism evidence="4 5">
    <name type="scientific">Terrimonas ginsenosidimutans</name>
    <dbReference type="NCBI Taxonomy" id="2908004"/>
    <lineage>
        <taxon>Bacteria</taxon>
        <taxon>Pseudomonadati</taxon>
        <taxon>Bacteroidota</taxon>
        <taxon>Chitinophagia</taxon>
        <taxon>Chitinophagales</taxon>
        <taxon>Chitinophagaceae</taxon>
        <taxon>Terrimonas</taxon>
    </lineage>
</organism>
<dbReference type="InterPro" id="IPR007492">
    <property type="entry name" value="LytTR_DNA-bd_dom"/>
</dbReference>
<dbReference type="InterPro" id="IPR001789">
    <property type="entry name" value="Sig_transdc_resp-reg_receiver"/>
</dbReference>
<dbReference type="InterPro" id="IPR046947">
    <property type="entry name" value="LytR-like"/>
</dbReference>
<feature type="domain" description="Response regulatory" evidence="2">
    <location>
        <begin position="3"/>
        <end position="114"/>
    </location>
</feature>